<proteinExistence type="predicted"/>
<evidence type="ECO:0000259" key="2">
    <source>
        <dbReference type="PROSITE" id="PS51043"/>
    </source>
</evidence>
<sequence length="993" mass="110910">MTSTAHNYGQKCRLAPLRRPPHENGMPHAISQFFYSSVMSIDDTPSAAIHTGSFDKRTAKQQFRPFGRGDNNMLEKAWSDLARKHSRREHASIRSAPSEGLPVEESAGKREQKVQAIIEKISLQHSNKHGGLCEHASEGGGLSQETTVQPVCCSFLHRDIAQMLHENFCSLLIKYRPELALETLSERILDAMRNGDSFRSNKSFACHLTSPSHNQGSQRDVEVKCPTDIGTGTNKVANDLRSGQSPFSKLTDESIGNRPFSRTLKPSSLPPTGTAIPEHLSTSVEVAARYLTLPQQEELVDNLTKENKDTGSETAFDASVSEACTVLEVNSVTRDMVTVDVVVGISRLHKVSLPMLHMEPIYWSPVNDVAEAMRATWFYRDTMMPVAPLVANQLEAGYQELQPWTETWRDEVRCAIEIGPAGEEKISHYLWPQDSKHFHAEPYSEPEPRISSHPFCAARCFQGDAAARGALDTKDLELLPGPERINRPFSKYQVMYKDYREAFLLKPNLAPSAYYGRKPASKIQKGLTVGLPIIRGFDQSVWDRVNRKEQDSREAIYCDSDPLQLQDCGACDADTHCGQVTDLIFVAHGIGQKIAERVESYHFTHAINGFRRAVNLEMGTAAVQQVLRPGQNDVMILPLNWRLGLSFEQADTSGMEGMKDHRQETFGLKDIEPSTIPAVRSMISDVMFDIPFYMSHHKSKMIKALVSEANRVYRLWCQNNTGFPRMGRVHLIAHSLGSVMAVDVLSRQPTYVPIMDLSRAEPESRFFEFDTTNLFLLGSPAGFFLLLEQAALIPRRGRWKSGADTRDISDKNIVQDAGIFGCLAVDNVYNVLAKEDPIAYLLNGALDPAYAAGLRTAFVPSTSVSVLKSVADAVRQIVPGLSNSSYDALKQKDSKRPSTARLPSQVELEVHDFTREEIAEKKAFLLNDNGQIDWFLRSGTGPLEIQYLNMLSAHTSYWVNQDFIRMLCVEVGRQPGRSYSLPSMRAVKATKRT</sequence>
<dbReference type="EMBL" id="SRPO01000571">
    <property type="protein sequence ID" value="KAG5931435.1"/>
    <property type="molecule type" value="Genomic_DNA"/>
</dbReference>
<protein>
    <recommendedName>
        <fullName evidence="2">DDHD domain-containing protein</fullName>
    </recommendedName>
</protein>
<feature type="region of interest" description="Disordered" evidence="1">
    <location>
        <begin position="234"/>
        <end position="272"/>
    </location>
</feature>
<reference evidence="3 4" key="1">
    <citation type="journal article" date="2020" name="bioRxiv">
        <title>Whole genome comparisons of ergot fungi reveals the divergence and evolution of species within the genus Claviceps are the result of varying mechanisms driving genome evolution and host range expansion.</title>
        <authorList>
            <person name="Wyka S.A."/>
            <person name="Mondo S.J."/>
            <person name="Liu M."/>
            <person name="Dettman J."/>
            <person name="Nalam V."/>
            <person name="Broders K.D."/>
        </authorList>
    </citation>
    <scope>NUCLEOTIDE SEQUENCE [LARGE SCALE GENOMIC DNA]</scope>
    <source>
        <strain evidence="3 4">CCC 1485</strain>
    </source>
</reference>
<evidence type="ECO:0000256" key="1">
    <source>
        <dbReference type="SAM" id="MobiDB-lite"/>
    </source>
</evidence>
<dbReference type="Proteomes" id="UP000706124">
    <property type="component" value="Unassembled WGS sequence"/>
</dbReference>
<name>A0A9P7M795_9HYPO</name>
<dbReference type="PROSITE" id="PS51043">
    <property type="entry name" value="DDHD"/>
    <property type="match status" value="1"/>
</dbReference>
<dbReference type="GO" id="GO:0004620">
    <property type="term" value="F:phospholipase activity"/>
    <property type="evidence" value="ECO:0007669"/>
    <property type="project" value="TreeGrafter"/>
</dbReference>
<dbReference type="InterPro" id="IPR004177">
    <property type="entry name" value="DDHD_dom"/>
</dbReference>
<organism evidence="3 4">
    <name type="scientific">Claviceps pazoutovae</name>
    <dbReference type="NCBI Taxonomy" id="1649127"/>
    <lineage>
        <taxon>Eukaryota</taxon>
        <taxon>Fungi</taxon>
        <taxon>Dikarya</taxon>
        <taxon>Ascomycota</taxon>
        <taxon>Pezizomycotina</taxon>
        <taxon>Sordariomycetes</taxon>
        <taxon>Hypocreomycetidae</taxon>
        <taxon>Hypocreales</taxon>
        <taxon>Clavicipitaceae</taxon>
        <taxon>Claviceps</taxon>
    </lineage>
</organism>
<dbReference type="AlphaFoldDB" id="A0A9P7M795"/>
<dbReference type="GO" id="GO:0046872">
    <property type="term" value="F:metal ion binding"/>
    <property type="evidence" value="ECO:0007669"/>
    <property type="project" value="InterPro"/>
</dbReference>
<dbReference type="PANTHER" id="PTHR23509">
    <property type="entry name" value="PA-PL1 PHOSPHOLIPASE FAMILY"/>
    <property type="match status" value="1"/>
</dbReference>
<dbReference type="SMART" id="SM01127">
    <property type="entry name" value="DDHD"/>
    <property type="match status" value="1"/>
</dbReference>
<feature type="region of interest" description="Disordered" evidence="1">
    <location>
        <begin position="85"/>
        <end position="107"/>
    </location>
</feature>
<keyword evidence="4" id="KW-1185">Reference proteome</keyword>
<dbReference type="OrthoDB" id="69269at2759"/>
<evidence type="ECO:0000313" key="3">
    <source>
        <dbReference type="EMBL" id="KAG5931435.1"/>
    </source>
</evidence>
<gene>
    <name evidence="3" type="ORF">E4U60_006090</name>
</gene>
<feature type="region of interest" description="Disordered" evidence="1">
    <location>
        <begin position="1"/>
        <end position="25"/>
    </location>
</feature>
<accession>A0A9P7M795</accession>
<feature type="domain" description="DDHD" evidence="2">
    <location>
        <begin position="767"/>
        <end position="973"/>
    </location>
</feature>
<feature type="compositionally biased region" description="Polar residues" evidence="1">
    <location>
        <begin position="234"/>
        <end position="248"/>
    </location>
</feature>
<evidence type="ECO:0000313" key="4">
    <source>
        <dbReference type="Proteomes" id="UP000706124"/>
    </source>
</evidence>
<comment type="caution">
    <text evidence="3">The sequence shown here is derived from an EMBL/GenBank/DDBJ whole genome shotgun (WGS) entry which is preliminary data.</text>
</comment>
<dbReference type="Pfam" id="PF02862">
    <property type="entry name" value="DDHD"/>
    <property type="match status" value="2"/>
</dbReference>
<dbReference type="InterPro" id="IPR058055">
    <property type="entry name" value="PA-PLA1"/>
</dbReference>
<dbReference type="PANTHER" id="PTHR23509:SF6">
    <property type="entry name" value="PHOSPHOLIPASE C1020.13C-RELATED"/>
    <property type="match status" value="1"/>
</dbReference>
<dbReference type="GO" id="GO:0005737">
    <property type="term" value="C:cytoplasm"/>
    <property type="evidence" value="ECO:0007669"/>
    <property type="project" value="TreeGrafter"/>
</dbReference>